<dbReference type="EMBL" id="JBBXMP010000443">
    <property type="protein sequence ID" value="KAL0057755.1"/>
    <property type="molecule type" value="Genomic_DNA"/>
</dbReference>
<keyword evidence="2" id="KW-1185">Reference proteome</keyword>
<protein>
    <submittedName>
        <fullName evidence="1">Uncharacterized protein</fullName>
    </submittedName>
</protein>
<evidence type="ECO:0000313" key="1">
    <source>
        <dbReference type="EMBL" id="KAL0057755.1"/>
    </source>
</evidence>
<reference evidence="1 2" key="1">
    <citation type="submission" date="2024-05" db="EMBL/GenBank/DDBJ databases">
        <title>A draft genome resource for the thread blight pathogen Marasmius tenuissimus strain MS-2.</title>
        <authorList>
            <person name="Yulfo-Soto G.E."/>
            <person name="Baruah I.K."/>
            <person name="Amoako-Attah I."/>
            <person name="Bukari Y."/>
            <person name="Meinhardt L.W."/>
            <person name="Bailey B.A."/>
            <person name="Cohen S.P."/>
        </authorList>
    </citation>
    <scope>NUCLEOTIDE SEQUENCE [LARGE SCALE GENOMIC DNA]</scope>
    <source>
        <strain evidence="1 2">MS-2</strain>
    </source>
</reference>
<sequence length="146" mass="16320">MADDTDPRIAYDTSSCEFDGLMFVNYGILGDPYPETMRGTKSAKTSFTFALKSSKADVDSMQNLFSQIPRLSTDTGFCRDKIIPKFSCEDGNDFVPFANYAIVHKYYTTNVPLCKRANLSAGIHTLTTQITADNPNQTVFWLDTIE</sequence>
<proteinExistence type="predicted"/>
<dbReference type="Proteomes" id="UP001437256">
    <property type="component" value="Unassembled WGS sequence"/>
</dbReference>
<comment type="caution">
    <text evidence="1">The sequence shown here is derived from an EMBL/GenBank/DDBJ whole genome shotgun (WGS) entry which is preliminary data.</text>
</comment>
<organism evidence="1 2">
    <name type="scientific">Marasmius tenuissimus</name>
    <dbReference type="NCBI Taxonomy" id="585030"/>
    <lineage>
        <taxon>Eukaryota</taxon>
        <taxon>Fungi</taxon>
        <taxon>Dikarya</taxon>
        <taxon>Basidiomycota</taxon>
        <taxon>Agaricomycotina</taxon>
        <taxon>Agaricomycetes</taxon>
        <taxon>Agaricomycetidae</taxon>
        <taxon>Agaricales</taxon>
        <taxon>Marasmiineae</taxon>
        <taxon>Marasmiaceae</taxon>
        <taxon>Marasmius</taxon>
    </lineage>
</organism>
<accession>A0ABR2Z8Z7</accession>
<gene>
    <name evidence="1" type="ORF">AAF712_015595</name>
</gene>
<name>A0ABR2Z8Z7_9AGAR</name>
<evidence type="ECO:0000313" key="2">
    <source>
        <dbReference type="Proteomes" id="UP001437256"/>
    </source>
</evidence>